<dbReference type="AlphaFoldDB" id="A0A4Z0C5V3"/>
<accession>A0A4Z0C5V3</accession>
<feature type="signal peptide" evidence="1">
    <location>
        <begin position="1"/>
        <end position="34"/>
    </location>
</feature>
<protein>
    <submittedName>
        <fullName evidence="2">Uncharacterized protein</fullName>
    </submittedName>
</protein>
<comment type="caution">
    <text evidence="2">The sequence shown here is derived from an EMBL/GenBank/DDBJ whole genome shotgun (WGS) entry which is preliminary data.</text>
</comment>
<reference evidence="2 3" key="1">
    <citation type="submission" date="2019-03" db="EMBL/GenBank/DDBJ databases">
        <title>Ramlibacter henchirensis DSM 14656, whole genome shotgun sequence.</title>
        <authorList>
            <person name="Zhang X."/>
            <person name="Feng G."/>
            <person name="Zhu H."/>
        </authorList>
    </citation>
    <scope>NUCLEOTIDE SEQUENCE [LARGE SCALE GENOMIC DNA]</scope>
    <source>
        <strain evidence="2 3">DSM 14656</strain>
    </source>
</reference>
<evidence type="ECO:0000313" key="3">
    <source>
        <dbReference type="Proteomes" id="UP000298180"/>
    </source>
</evidence>
<sequence>MQPRSLFQPGRWGAFPGLAAVAAALMLASAPASAQINNPPLLPQGITVFPQRDFTSVEGFAPNADVVVQVRRGGDVVSDARGRTDATGFLEVNHPGGVCWRDVTPDIAAGDVVRVTYRDTSNNRALVPPPVAGSGAATNTQNVTATQASDTGTTVVIKGTAQQANGSRIPLNRLEVRIINPDFIDPPTSRINRRDIRADNAGGRVEGIAGATGTLAYDTATSTSFTAVFTGLNDAERALAVAGQTRVLAWQQTTAAGDRLGITIHEVGEVGGPGIGGCPPGPGGAIPPAPPDPPVHYDPAQLLGAEQPQPAFVTVFPERDFLSVEGFPEGADLQIVVRRGTSSAPVIGTARGIVPRGGVFEVNHPGGVCWSGQTPDIQAGDWIDVFRVVDLSFSVGQKQQVIDTRVTRSAFINADGNVRVNGIALDPRTGQPLPLRFVEQRIINPDLVNTRIGRRDVRADTAGGRVENIPGATGNLLRTGGSGSSEWRAVYTGLNATEQQLVLAGQNRAMAWLSTNADGDRFGLTISEFGEVGGPGMGGCPASGNASIAIP</sequence>
<organism evidence="2 3">
    <name type="scientific">Ramlibacter henchirensis</name>
    <dbReference type="NCBI Taxonomy" id="204072"/>
    <lineage>
        <taxon>Bacteria</taxon>
        <taxon>Pseudomonadati</taxon>
        <taxon>Pseudomonadota</taxon>
        <taxon>Betaproteobacteria</taxon>
        <taxon>Burkholderiales</taxon>
        <taxon>Comamonadaceae</taxon>
        <taxon>Ramlibacter</taxon>
    </lineage>
</organism>
<dbReference type="Proteomes" id="UP000298180">
    <property type="component" value="Unassembled WGS sequence"/>
</dbReference>
<dbReference type="RefSeq" id="WP_135261571.1">
    <property type="nucleotide sequence ID" value="NZ_SMLM01000001.1"/>
</dbReference>
<evidence type="ECO:0000256" key="1">
    <source>
        <dbReference type="SAM" id="SignalP"/>
    </source>
</evidence>
<keyword evidence="1" id="KW-0732">Signal</keyword>
<gene>
    <name evidence="2" type="ORF">EZ313_02115</name>
</gene>
<feature type="chain" id="PRO_5021282421" evidence="1">
    <location>
        <begin position="35"/>
        <end position="551"/>
    </location>
</feature>
<dbReference type="EMBL" id="SMLM01000001">
    <property type="protein sequence ID" value="TFZ05489.1"/>
    <property type="molecule type" value="Genomic_DNA"/>
</dbReference>
<proteinExistence type="predicted"/>
<keyword evidence="3" id="KW-1185">Reference proteome</keyword>
<evidence type="ECO:0000313" key="2">
    <source>
        <dbReference type="EMBL" id="TFZ05489.1"/>
    </source>
</evidence>
<dbReference type="OrthoDB" id="3832207at2"/>
<name>A0A4Z0C5V3_9BURK</name>